<accession>A0ABQ1IHK7</accession>
<dbReference type="PANTHER" id="PTHR35790">
    <property type="entry name" value="HTH-TYPE TRANSCRIPTIONAL REGULATOR PCHR"/>
    <property type="match status" value="1"/>
</dbReference>
<comment type="caution">
    <text evidence="6">The sequence shown here is derived from an EMBL/GenBank/DDBJ whole genome shotgun (WGS) entry which is preliminary data.</text>
</comment>
<dbReference type="InterPro" id="IPR052067">
    <property type="entry name" value="Metal_resp_HTH_trans_reg"/>
</dbReference>
<evidence type="ECO:0000259" key="5">
    <source>
        <dbReference type="PROSITE" id="PS50995"/>
    </source>
</evidence>
<dbReference type="Pfam" id="PF12802">
    <property type="entry name" value="MarR_2"/>
    <property type="match status" value="1"/>
</dbReference>
<dbReference type="EMBL" id="BMDZ01000022">
    <property type="protein sequence ID" value="GGB40045.1"/>
    <property type="molecule type" value="Genomic_DNA"/>
</dbReference>
<keyword evidence="7" id="KW-1185">Reference proteome</keyword>
<dbReference type="InterPro" id="IPR036388">
    <property type="entry name" value="WH-like_DNA-bd_sf"/>
</dbReference>
<organism evidence="6 7">
    <name type="scientific">Tistrella bauzanensis</name>
    <dbReference type="NCBI Taxonomy" id="657419"/>
    <lineage>
        <taxon>Bacteria</taxon>
        <taxon>Pseudomonadati</taxon>
        <taxon>Pseudomonadota</taxon>
        <taxon>Alphaproteobacteria</taxon>
        <taxon>Geminicoccales</taxon>
        <taxon>Geminicoccaceae</taxon>
        <taxon>Tistrella</taxon>
    </lineage>
</organism>
<dbReference type="PROSITE" id="PS50995">
    <property type="entry name" value="HTH_MARR_2"/>
    <property type="match status" value="1"/>
</dbReference>
<evidence type="ECO:0000256" key="4">
    <source>
        <dbReference type="SAM" id="MobiDB-lite"/>
    </source>
</evidence>
<dbReference type="Gene3D" id="1.10.10.10">
    <property type="entry name" value="Winged helix-like DNA-binding domain superfamily/Winged helix DNA-binding domain"/>
    <property type="match status" value="1"/>
</dbReference>
<sequence length="198" mass="21680">MTPDDTARASSEPAAIPDRSAAADASPSVPAAPRLPNPARAEDGRSLRLERFLPYRLSVLANRISSTLARAYADRFDLTIPEWRVVAVLGRFAPLTANAICDATEMDKVTVSRAVQRLERAGRIERTVDDADRRRVLLRLSPAGLDILARIAPLALDYEDRLIAELTPAEREALVLLIDRLTDMASRTVAGTKDDPAR</sequence>
<evidence type="ECO:0000256" key="1">
    <source>
        <dbReference type="ARBA" id="ARBA00023015"/>
    </source>
</evidence>
<name>A0ABQ1IHK7_9PROT</name>
<feature type="compositionally biased region" description="Low complexity" evidence="4">
    <location>
        <begin position="13"/>
        <end position="39"/>
    </location>
</feature>
<feature type="region of interest" description="Disordered" evidence="4">
    <location>
        <begin position="1"/>
        <end position="41"/>
    </location>
</feature>
<proteinExistence type="predicted"/>
<dbReference type="InterPro" id="IPR036390">
    <property type="entry name" value="WH_DNA-bd_sf"/>
</dbReference>
<protein>
    <recommendedName>
        <fullName evidence="5">HTH marR-type domain-containing protein</fullName>
    </recommendedName>
</protein>
<keyword evidence="2" id="KW-0238">DNA-binding</keyword>
<dbReference type="Proteomes" id="UP000603352">
    <property type="component" value="Unassembled WGS sequence"/>
</dbReference>
<feature type="domain" description="HTH marR-type" evidence="5">
    <location>
        <begin position="50"/>
        <end position="183"/>
    </location>
</feature>
<gene>
    <name evidence="6" type="ORF">GCM10011505_21980</name>
</gene>
<evidence type="ECO:0000256" key="3">
    <source>
        <dbReference type="ARBA" id="ARBA00023163"/>
    </source>
</evidence>
<keyword evidence="1" id="KW-0805">Transcription regulation</keyword>
<keyword evidence="3" id="KW-0804">Transcription</keyword>
<evidence type="ECO:0000256" key="2">
    <source>
        <dbReference type="ARBA" id="ARBA00023125"/>
    </source>
</evidence>
<evidence type="ECO:0000313" key="6">
    <source>
        <dbReference type="EMBL" id="GGB40045.1"/>
    </source>
</evidence>
<dbReference type="PANTHER" id="PTHR35790:SF4">
    <property type="entry name" value="HTH-TYPE TRANSCRIPTIONAL REGULATOR PCHR"/>
    <property type="match status" value="1"/>
</dbReference>
<dbReference type="RefSeq" id="WP_229708007.1">
    <property type="nucleotide sequence ID" value="NZ_BMDZ01000022.1"/>
</dbReference>
<dbReference type="InterPro" id="IPR000835">
    <property type="entry name" value="HTH_MarR-typ"/>
</dbReference>
<dbReference type="SUPFAM" id="SSF46785">
    <property type="entry name" value="Winged helix' DNA-binding domain"/>
    <property type="match status" value="1"/>
</dbReference>
<dbReference type="SMART" id="SM00347">
    <property type="entry name" value="HTH_MARR"/>
    <property type="match status" value="1"/>
</dbReference>
<reference evidence="7" key="1">
    <citation type="journal article" date="2019" name="Int. J. Syst. Evol. Microbiol.">
        <title>The Global Catalogue of Microorganisms (GCM) 10K type strain sequencing project: providing services to taxonomists for standard genome sequencing and annotation.</title>
        <authorList>
            <consortium name="The Broad Institute Genomics Platform"/>
            <consortium name="The Broad Institute Genome Sequencing Center for Infectious Disease"/>
            <person name="Wu L."/>
            <person name="Ma J."/>
        </authorList>
    </citation>
    <scope>NUCLEOTIDE SEQUENCE [LARGE SCALE GENOMIC DNA]</scope>
    <source>
        <strain evidence="7">CGMCC 1.10188</strain>
    </source>
</reference>
<evidence type="ECO:0000313" key="7">
    <source>
        <dbReference type="Proteomes" id="UP000603352"/>
    </source>
</evidence>